<dbReference type="AlphaFoldDB" id="A0A212RU96"/>
<keyword evidence="4" id="KW-1185">Reference proteome</keyword>
<dbReference type="RefSeq" id="WP_133063935.1">
    <property type="nucleotide sequence ID" value="NZ_FYEH01000014.1"/>
</dbReference>
<evidence type="ECO:0000256" key="2">
    <source>
        <dbReference type="SAM" id="Phobius"/>
    </source>
</evidence>
<keyword evidence="2" id="KW-0812">Transmembrane</keyword>
<organism evidence="3 4">
    <name type="scientific">Arboricoccus pini</name>
    <dbReference type="NCBI Taxonomy" id="1963835"/>
    <lineage>
        <taxon>Bacteria</taxon>
        <taxon>Pseudomonadati</taxon>
        <taxon>Pseudomonadota</taxon>
        <taxon>Alphaproteobacteria</taxon>
        <taxon>Geminicoccales</taxon>
        <taxon>Geminicoccaceae</taxon>
        <taxon>Arboricoccus</taxon>
    </lineage>
</organism>
<reference evidence="3 4" key="1">
    <citation type="submission" date="2017-06" db="EMBL/GenBank/DDBJ databases">
        <authorList>
            <person name="Kim H.J."/>
            <person name="Triplett B.A."/>
        </authorList>
    </citation>
    <scope>NUCLEOTIDE SEQUENCE [LARGE SCALE GENOMIC DNA]</scope>
    <source>
        <strain evidence="3 4">B29T1</strain>
    </source>
</reference>
<feature type="compositionally biased region" description="Low complexity" evidence="1">
    <location>
        <begin position="131"/>
        <end position="147"/>
    </location>
</feature>
<gene>
    <name evidence="3" type="ORF">SAMN07250955_11478</name>
</gene>
<feature type="region of interest" description="Disordered" evidence="1">
    <location>
        <begin position="118"/>
        <end position="173"/>
    </location>
</feature>
<proteinExistence type="predicted"/>
<accession>A0A212RU96</accession>
<name>A0A212RU96_9PROT</name>
<dbReference type="Proteomes" id="UP000197065">
    <property type="component" value="Unassembled WGS sequence"/>
</dbReference>
<sequence>MIIRHVQRRGTDCGTGRNPKLSPGRQARAILPTLFLLLKAGAVLGFAAVSYGSGAFAQSDGMAAIRRAQLYHLQTRALGGQDVGRDAQELQRQLRLDSPGGTLDGQQRSIDREAERLQKPLFPSASPTAGDARSAADPAQRAATTAPLSVPSTTRGLPEDPASRLGGNDPVTTASSLMSRAERALQSGRPNQARSDLAMADHFLVGLRAADQSIGAGRVKVARDRLSTLQAKLPPR</sequence>
<protein>
    <submittedName>
        <fullName evidence="3">Uncharacterized protein</fullName>
    </submittedName>
</protein>
<keyword evidence="2" id="KW-0472">Membrane</keyword>
<keyword evidence="2" id="KW-1133">Transmembrane helix</keyword>
<feature type="transmembrane region" description="Helical" evidence="2">
    <location>
        <begin position="29"/>
        <end position="52"/>
    </location>
</feature>
<evidence type="ECO:0000313" key="3">
    <source>
        <dbReference type="EMBL" id="SNB76131.1"/>
    </source>
</evidence>
<dbReference type="EMBL" id="FYEH01000014">
    <property type="protein sequence ID" value="SNB76131.1"/>
    <property type="molecule type" value="Genomic_DNA"/>
</dbReference>
<evidence type="ECO:0000256" key="1">
    <source>
        <dbReference type="SAM" id="MobiDB-lite"/>
    </source>
</evidence>
<feature type="region of interest" description="Disordered" evidence="1">
    <location>
        <begin position="1"/>
        <end position="24"/>
    </location>
</feature>
<evidence type="ECO:0000313" key="4">
    <source>
        <dbReference type="Proteomes" id="UP000197065"/>
    </source>
</evidence>